<dbReference type="EMBL" id="CAACVG010011196">
    <property type="protein sequence ID" value="VEN57555.1"/>
    <property type="molecule type" value="Genomic_DNA"/>
</dbReference>
<sequence>MYPVLAIQTSDASRHQDPLGIWIPCQINPRKLAPNFGCIREEVVEEVVRHLLRCHSNVWTKLSNGLSRASTRAYRRRF</sequence>
<accession>A0A653DBI4</accession>
<name>A0A653DBI4_CALMS</name>
<dbReference type="Proteomes" id="UP000410492">
    <property type="component" value="Unassembled WGS sequence"/>
</dbReference>
<reference evidence="1 2" key="1">
    <citation type="submission" date="2019-01" db="EMBL/GenBank/DDBJ databases">
        <authorList>
            <person name="Sayadi A."/>
        </authorList>
    </citation>
    <scope>NUCLEOTIDE SEQUENCE [LARGE SCALE GENOMIC DNA]</scope>
</reference>
<evidence type="ECO:0000313" key="1">
    <source>
        <dbReference type="EMBL" id="VEN57555.1"/>
    </source>
</evidence>
<organism evidence="1 2">
    <name type="scientific">Callosobruchus maculatus</name>
    <name type="common">Southern cowpea weevil</name>
    <name type="synonym">Pulse bruchid</name>
    <dbReference type="NCBI Taxonomy" id="64391"/>
    <lineage>
        <taxon>Eukaryota</taxon>
        <taxon>Metazoa</taxon>
        <taxon>Ecdysozoa</taxon>
        <taxon>Arthropoda</taxon>
        <taxon>Hexapoda</taxon>
        <taxon>Insecta</taxon>
        <taxon>Pterygota</taxon>
        <taxon>Neoptera</taxon>
        <taxon>Endopterygota</taxon>
        <taxon>Coleoptera</taxon>
        <taxon>Polyphaga</taxon>
        <taxon>Cucujiformia</taxon>
        <taxon>Chrysomeloidea</taxon>
        <taxon>Chrysomelidae</taxon>
        <taxon>Bruchinae</taxon>
        <taxon>Bruchini</taxon>
        <taxon>Callosobruchus</taxon>
    </lineage>
</organism>
<dbReference type="OrthoDB" id="199913at2759"/>
<evidence type="ECO:0000313" key="2">
    <source>
        <dbReference type="Proteomes" id="UP000410492"/>
    </source>
</evidence>
<gene>
    <name evidence="1" type="ORF">CALMAC_LOCUS16154</name>
</gene>
<keyword evidence="2" id="KW-1185">Reference proteome</keyword>
<protein>
    <submittedName>
        <fullName evidence="1">Uncharacterized protein</fullName>
    </submittedName>
</protein>
<proteinExistence type="predicted"/>
<dbReference type="AlphaFoldDB" id="A0A653DBI4"/>